<feature type="signal peptide" evidence="6">
    <location>
        <begin position="1"/>
        <end position="18"/>
    </location>
</feature>
<evidence type="ECO:0000256" key="5">
    <source>
        <dbReference type="RuleBase" id="RU003512"/>
    </source>
</evidence>
<dbReference type="GO" id="GO:0030001">
    <property type="term" value="P:metal ion transport"/>
    <property type="evidence" value="ECO:0007669"/>
    <property type="project" value="InterPro"/>
</dbReference>
<dbReference type="PROSITE" id="PS51257">
    <property type="entry name" value="PROKAR_LIPOPROTEIN"/>
    <property type="match status" value="1"/>
</dbReference>
<evidence type="ECO:0000256" key="3">
    <source>
        <dbReference type="ARBA" id="ARBA00022723"/>
    </source>
</evidence>
<name>A0A1I1FHT3_9LACT</name>
<gene>
    <name evidence="7" type="ORF">SAMN04488102_10298</name>
</gene>
<dbReference type="SUPFAM" id="SSF53807">
    <property type="entry name" value="Helical backbone' metal receptor"/>
    <property type="match status" value="1"/>
</dbReference>
<dbReference type="PRINTS" id="PR00691">
    <property type="entry name" value="ADHESINB"/>
</dbReference>
<evidence type="ECO:0000256" key="6">
    <source>
        <dbReference type="SAM" id="SignalP"/>
    </source>
</evidence>
<dbReference type="InterPro" id="IPR006127">
    <property type="entry name" value="ZnuA-like"/>
</dbReference>
<reference evidence="8" key="1">
    <citation type="submission" date="2016-10" db="EMBL/GenBank/DDBJ databases">
        <authorList>
            <person name="Varghese N."/>
            <person name="Submissions S."/>
        </authorList>
    </citation>
    <scope>NUCLEOTIDE SEQUENCE [LARGE SCALE GENOMIC DNA]</scope>
    <source>
        <strain evidence="8">DSM 23664</strain>
    </source>
</reference>
<dbReference type="PANTHER" id="PTHR42953">
    <property type="entry name" value="HIGH-AFFINITY ZINC UPTAKE SYSTEM PROTEIN ZNUA-RELATED"/>
    <property type="match status" value="1"/>
</dbReference>
<keyword evidence="8" id="KW-1185">Reference proteome</keyword>
<dbReference type="Pfam" id="PF01297">
    <property type="entry name" value="ZnuA"/>
    <property type="match status" value="1"/>
</dbReference>
<evidence type="ECO:0000313" key="7">
    <source>
        <dbReference type="EMBL" id="SFB98516.1"/>
    </source>
</evidence>
<accession>A0A1I1FHT3</accession>
<evidence type="ECO:0000256" key="4">
    <source>
        <dbReference type="ARBA" id="ARBA00022729"/>
    </source>
</evidence>
<comment type="subcellular location">
    <subcellularLocation>
        <location evidence="1">Cell envelope</location>
    </subcellularLocation>
</comment>
<feature type="chain" id="PRO_5038610223" evidence="6">
    <location>
        <begin position="19"/>
        <end position="315"/>
    </location>
</feature>
<dbReference type="GO" id="GO:0030313">
    <property type="term" value="C:cell envelope"/>
    <property type="evidence" value="ECO:0007669"/>
    <property type="project" value="UniProtKB-SubCell"/>
</dbReference>
<dbReference type="GO" id="GO:0007155">
    <property type="term" value="P:cell adhesion"/>
    <property type="evidence" value="ECO:0007669"/>
    <property type="project" value="InterPro"/>
</dbReference>
<dbReference type="PANTHER" id="PTHR42953:SF1">
    <property type="entry name" value="METAL-BINDING PROTEIN HI_0362-RELATED"/>
    <property type="match status" value="1"/>
</dbReference>
<evidence type="ECO:0000256" key="2">
    <source>
        <dbReference type="ARBA" id="ARBA00022448"/>
    </source>
</evidence>
<dbReference type="Proteomes" id="UP000199612">
    <property type="component" value="Unassembled WGS sequence"/>
</dbReference>
<dbReference type="AlphaFoldDB" id="A0A1I1FHT3"/>
<comment type="similarity">
    <text evidence="5">Belongs to the bacterial solute-binding protein 9 family.</text>
</comment>
<keyword evidence="4 6" id="KW-0732">Signal</keyword>
<keyword evidence="2 5" id="KW-0813">Transport</keyword>
<proteinExistence type="inferred from homology"/>
<organism evidence="7 8">
    <name type="scientific">Alkalibacterium subtropicum</name>
    <dbReference type="NCBI Taxonomy" id="753702"/>
    <lineage>
        <taxon>Bacteria</taxon>
        <taxon>Bacillati</taxon>
        <taxon>Bacillota</taxon>
        <taxon>Bacilli</taxon>
        <taxon>Lactobacillales</taxon>
        <taxon>Carnobacteriaceae</taxon>
        <taxon>Alkalibacterium</taxon>
    </lineage>
</organism>
<dbReference type="InterPro" id="IPR006129">
    <property type="entry name" value="AdhesinB"/>
</dbReference>
<dbReference type="RefSeq" id="WP_091528386.1">
    <property type="nucleotide sequence ID" value="NZ_FOLT01000002.1"/>
</dbReference>
<dbReference type="InterPro" id="IPR050492">
    <property type="entry name" value="Bact_metal-bind_prot9"/>
</dbReference>
<evidence type="ECO:0000313" key="8">
    <source>
        <dbReference type="Proteomes" id="UP000199612"/>
    </source>
</evidence>
<evidence type="ECO:0000256" key="1">
    <source>
        <dbReference type="ARBA" id="ARBA00004196"/>
    </source>
</evidence>
<dbReference type="Gene3D" id="3.40.50.1980">
    <property type="entry name" value="Nitrogenase molybdenum iron protein domain"/>
    <property type="match status" value="2"/>
</dbReference>
<dbReference type="PRINTS" id="PR00690">
    <property type="entry name" value="ADHESNFAMILY"/>
</dbReference>
<dbReference type="InterPro" id="IPR006128">
    <property type="entry name" value="Lipoprotein_PsaA-like"/>
</dbReference>
<keyword evidence="3" id="KW-0479">Metal-binding</keyword>
<sequence>MKKNLLFIIIGTALFFLAGCSESDQSGDEGSDQTQIVTTTSFLTDLAKEIGGDHVSVTGLMGPGVDPHYYQPSTSDIIAMGEAEVVIYNGLTLEARFTEVFEHLGERDVLTLKAADGIADSKVLHELEEEDTQAVDPHIWFSVSRWKQVTRYVAEELIGHDPENAAHYKENAEAYIKELDELSTYIETRVAEVPESSRYLVTAHDAFQYFGEEFNFEVVGLQGINTQTEAGTGDISQMANFIVDRDIHAVFVESSVSPRSIEALIEATGSRGHALRNAGELYSDALGSPADDSDTYISMFKANIDTIVDALTRVE</sequence>
<dbReference type="STRING" id="753702.SAMN04488102_10298"/>
<protein>
    <submittedName>
        <fullName evidence="7">Manganese/zinc/iron transport system substrate-binding protein</fullName>
    </submittedName>
</protein>
<dbReference type="OrthoDB" id="9793396at2"/>
<dbReference type="EMBL" id="FOLT01000002">
    <property type="protein sequence ID" value="SFB98516.1"/>
    <property type="molecule type" value="Genomic_DNA"/>
</dbReference>
<dbReference type="GO" id="GO:0046872">
    <property type="term" value="F:metal ion binding"/>
    <property type="evidence" value="ECO:0007669"/>
    <property type="project" value="UniProtKB-KW"/>
</dbReference>